<name>A0AAE1AEF9_9GAST</name>
<accession>A0AAE1AEF9</accession>
<keyword evidence="2" id="KW-1185">Reference proteome</keyword>
<dbReference type="EMBL" id="JAWDGP010002164">
    <property type="protein sequence ID" value="KAK3785187.1"/>
    <property type="molecule type" value="Genomic_DNA"/>
</dbReference>
<sequence length="521" mass="56452">MAKTTPTLPWVLTSDKTCTTAGPSQRSPGFAACERGGARHWLTTIFGKRGNGGDIHEAAGEAEKGERDMCGGTRRWGAGIFIHESKDSVSVGRYKEFGAISSKPKKGSPKSGQHVGGELGSVRNISFGNVETYDWDGDQSCKSLLSFRPQTAHLGYRTQLAYSQGFGYERMGQIFKTIGVAEECANEFRTGYGFSRKISSGNFVSSATESAPPSGTSEQLAAAAAAREKVDNAVEKDPSMDESAKSRLYASEFFSKNPCIAYLPWQVDKPKKEKRKKVAQIKPPKCKCTAHVNTIPMTNTKFTEIDFLTFDQCTWTDNPTTDKCEGTEVTTCDQFTSATPIEIIDSSPPRESLVSLVSIPRKSESIVRSETLTPRESITKSESIVKSQSITKSESTAKCESIAPHEPSIVEYTSRHTLRGALHSLVSHVPTEHPLSAVGGSISESFAKLKLGGDEAMPDGWDGVVYCGKDLVCCPPCVDDPCVLGRLWRQTPTFSDVVRAPPLCDCCAAIVKQGRASSLHS</sequence>
<evidence type="ECO:0000313" key="1">
    <source>
        <dbReference type="EMBL" id="KAK3785187.1"/>
    </source>
</evidence>
<gene>
    <name evidence="1" type="ORF">RRG08_008527</name>
</gene>
<organism evidence="1 2">
    <name type="scientific">Elysia crispata</name>
    <name type="common">lettuce slug</name>
    <dbReference type="NCBI Taxonomy" id="231223"/>
    <lineage>
        <taxon>Eukaryota</taxon>
        <taxon>Metazoa</taxon>
        <taxon>Spiralia</taxon>
        <taxon>Lophotrochozoa</taxon>
        <taxon>Mollusca</taxon>
        <taxon>Gastropoda</taxon>
        <taxon>Heterobranchia</taxon>
        <taxon>Euthyneura</taxon>
        <taxon>Panpulmonata</taxon>
        <taxon>Sacoglossa</taxon>
        <taxon>Placobranchoidea</taxon>
        <taxon>Plakobranchidae</taxon>
        <taxon>Elysia</taxon>
    </lineage>
</organism>
<dbReference type="Proteomes" id="UP001283361">
    <property type="component" value="Unassembled WGS sequence"/>
</dbReference>
<dbReference type="AlphaFoldDB" id="A0AAE1AEF9"/>
<reference evidence="1" key="1">
    <citation type="journal article" date="2023" name="G3 (Bethesda)">
        <title>A reference genome for the long-term kleptoplast-retaining sea slug Elysia crispata morphotype clarki.</title>
        <authorList>
            <person name="Eastman K.E."/>
            <person name="Pendleton A.L."/>
            <person name="Shaikh M.A."/>
            <person name="Suttiyut T."/>
            <person name="Ogas R."/>
            <person name="Tomko P."/>
            <person name="Gavelis G."/>
            <person name="Widhalm J.R."/>
            <person name="Wisecaver J.H."/>
        </authorList>
    </citation>
    <scope>NUCLEOTIDE SEQUENCE</scope>
    <source>
        <strain evidence="1">ECLA1</strain>
    </source>
</reference>
<comment type="caution">
    <text evidence="1">The sequence shown here is derived from an EMBL/GenBank/DDBJ whole genome shotgun (WGS) entry which is preliminary data.</text>
</comment>
<proteinExistence type="predicted"/>
<evidence type="ECO:0000313" key="2">
    <source>
        <dbReference type="Proteomes" id="UP001283361"/>
    </source>
</evidence>
<protein>
    <submittedName>
        <fullName evidence="1">Uncharacterized protein</fullName>
    </submittedName>
</protein>